<dbReference type="PANTHER" id="PTHR12274:SF3">
    <property type="entry name" value="PROGRANULIN"/>
    <property type="match status" value="1"/>
</dbReference>
<feature type="compositionally biased region" description="Basic residues" evidence="5">
    <location>
        <begin position="81"/>
        <end position="97"/>
    </location>
</feature>
<keyword evidence="7" id="KW-1185">Reference proteome</keyword>
<protein>
    <submittedName>
        <fullName evidence="8">Granulins domain-containing protein</fullName>
    </submittedName>
</protein>
<comment type="subcellular location">
    <subcellularLocation>
        <location evidence="1">Secreted</location>
    </subcellularLocation>
</comment>
<evidence type="ECO:0000256" key="5">
    <source>
        <dbReference type="SAM" id="MobiDB-lite"/>
    </source>
</evidence>
<dbReference type="GO" id="GO:0005576">
    <property type="term" value="C:extracellular region"/>
    <property type="evidence" value="ECO:0007669"/>
    <property type="project" value="UniProtKB-SubCell"/>
</dbReference>
<dbReference type="SMART" id="SM00277">
    <property type="entry name" value="GRAN"/>
    <property type="match status" value="2"/>
</dbReference>
<evidence type="ECO:0000259" key="6">
    <source>
        <dbReference type="PROSITE" id="PS00799"/>
    </source>
</evidence>
<dbReference type="InterPro" id="IPR039036">
    <property type="entry name" value="Granulin_fam"/>
</dbReference>
<keyword evidence="4" id="KW-1015">Disulfide bond</keyword>
<name>A0A914E253_9BILA</name>
<dbReference type="PROSITE" id="PS00799">
    <property type="entry name" value="GRANULINS"/>
    <property type="match status" value="2"/>
</dbReference>
<dbReference type="InterPro" id="IPR000118">
    <property type="entry name" value="Granulin"/>
</dbReference>
<dbReference type="InterPro" id="IPR037277">
    <property type="entry name" value="Granulin_sf"/>
</dbReference>
<keyword evidence="3" id="KW-0964">Secreted</keyword>
<dbReference type="Gene3D" id="2.10.25.160">
    <property type="entry name" value="Granulin"/>
    <property type="match status" value="2"/>
</dbReference>
<feature type="region of interest" description="Disordered" evidence="5">
    <location>
        <begin position="61"/>
        <end position="97"/>
    </location>
</feature>
<dbReference type="WBParaSite" id="ACRNAN_scaffold5071.g28739.t1">
    <property type="protein sequence ID" value="ACRNAN_scaffold5071.g28739.t1"/>
    <property type="gene ID" value="ACRNAN_scaffold5071.g28739"/>
</dbReference>
<evidence type="ECO:0000256" key="2">
    <source>
        <dbReference type="ARBA" id="ARBA00010093"/>
    </source>
</evidence>
<evidence type="ECO:0000256" key="4">
    <source>
        <dbReference type="ARBA" id="ARBA00023157"/>
    </source>
</evidence>
<evidence type="ECO:0000256" key="1">
    <source>
        <dbReference type="ARBA" id="ARBA00004613"/>
    </source>
</evidence>
<evidence type="ECO:0000313" key="7">
    <source>
        <dbReference type="Proteomes" id="UP000887540"/>
    </source>
</evidence>
<proteinExistence type="inferred from homology"/>
<accession>A0A914E253</accession>
<dbReference type="AlphaFoldDB" id="A0A914E253"/>
<dbReference type="Pfam" id="PF00396">
    <property type="entry name" value="Granulin"/>
    <property type="match status" value="2"/>
</dbReference>
<comment type="similarity">
    <text evidence="2">Belongs to the granulin family.</text>
</comment>
<sequence length="206" mass="23157">MTCCLVSDRQYGCCPLENAVCCQDHLHCCPQGNTCDTAQGRCRSDNTGENSRWYRKRPAVQVQHAEEESNEGVESETVVIKKTRQHKPRLPWVNNRKKPQQVQEITCADQRSKCPDHTTCCEMDKGVYGCCPVEDAVCCEDHLHCCPHGTTCDTAEGKCTNSQNGVETPWYKKFPSTQVHRKSAIELKEALIECENGDKCKSAGTW</sequence>
<dbReference type="Proteomes" id="UP000887540">
    <property type="component" value="Unplaced"/>
</dbReference>
<dbReference type="PANTHER" id="PTHR12274">
    <property type="entry name" value="GRANULIN"/>
    <property type="match status" value="1"/>
</dbReference>
<evidence type="ECO:0000256" key="3">
    <source>
        <dbReference type="ARBA" id="ARBA00022525"/>
    </source>
</evidence>
<organism evidence="7 8">
    <name type="scientific">Acrobeloides nanus</name>
    <dbReference type="NCBI Taxonomy" id="290746"/>
    <lineage>
        <taxon>Eukaryota</taxon>
        <taxon>Metazoa</taxon>
        <taxon>Ecdysozoa</taxon>
        <taxon>Nematoda</taxon>
        <taxon>Chromadorea</taxon>
        <taxon>Rhabditida</taxon>
        <taxon>Tylenchina</taxon>
        <taxon>Cephalobomorpha</taxon>
        <taxon>Cephaloboidea</taxon>
        <taxon>Cephalobidae</taxon>
        <taxon>Acrobeloides</taxon>
    </lineage>
</organism>
<feature type="domain" description="Granulins" evidence="6">
    <location>
        <begin position="139"/>
        <end position="152"/>
    </location>
</feature>
<reference evidence="8" key="1">
    <citation type="submission" date="2022-11" db="UniProtKB">
        <authorList>
            <consortium name="WormBaseParasite"/>
        </authorList>
    </citation>
    <scope>IDENTIFICATION</scope>
</reference>
<dbReference type="SUPFAM" id="SSF57277">
    <property type="entry name" value="Granulin repeat"/>
    <property type="match status" value="1"/>
</dbReference>
<feature type="domain" description="Granulins" evidence="6">
    <location>
        <begin position="22"/>
        <end position="35"/>
    </location>
</feature>
<evidence type="ECO:0000313" key="8">
    <source>
        <dbReference type="WBParaSite" id="ACRNAN_scaffold5071.g28739.t1"/>
    </source>
</evidence>